<keyword evidence="8 17" id="KW-0418">Kinase</keyword>
<evidence type="ECO:0000256" key="6">
    <source>
        <dbReference type="ARBA" id="ARBA00022692"/>
    </source>
</evidence>
<dbReference type="Pfam" id="PF02518">
    <property type="entry name" value="HATPase_c"/>
    <property type="match status" value="1"/>
</dbReference>
<dbReference type="PANTHER" id="PTHR24421:SF10">
    <property type="entry name" value="NITRATE_NITRITE SENSOR PROTEIN NARQ"/>
    <property type="match status" value="1"/>
</dbReference>
<feature type="domain" description="Sensor protein KdpD transmembrane" evidence="16">
    <location>
        <begin position="5"/>
        <end position="111"/>
    </location>
</feature>
<comment type="caution">
    <text evidence="17">The sequence shown here is derived from an EMBL/GenBank/DDBJ whole genome shotgun (WGS) entry which is preliminary data.</text>
</comment>
<dbReference type="EC" id="2.7.13.3" evidence="3"/>
<evidence type="ECO:0000256" key="1">
    <source>
        <dbReference type="ARBA" id="ARBA00000085"/>
    </source>
</evidence>
<dbReference type="InterPro" id="IPR038318">
    <property type="entry name" value="KdpD_sf"/>
</dbReference>
<dbReference type="GO" id="GO:0046983">
    <property type="term" value="F:protein dimerization activity"/>
    <property type="evidence" value="ECO:0007669"/>
    <property type="project" value="InterPro"/>
</dbReference>
<evidence type="ECO:0000259" key="14">
    <source>
        <dbReference type="Pfam" id="PF02518"/>
    </source>
</evidence>
<dbReference type="InterPro" id="IPR050482">
    <property type="entry name" value="Sensor_HK_TwoCompSys"/>
</dbReference>
<keyword evidence="4" id="KW-0597">Phosphoprotein</keyword>
<keyword evidence="10 13" id="KW-1133">Transmembrane helix</keyword>
<protein>
    <recommendedName>
        <fullName evidence="3">histidine kinase</fullName>
        <ecNumber evidence="3">2.7.13.3</ecNumber>
    </recommendedName>
</protein>
<dbReference type="InterPro" id="IPR025201">
    <property type="entry name" value="KdpD_TM"/>
</dbReference>
<dbReference type="InterPro" id="IPR003594">
    <property type="entry name" value="HATPase_dom"/>
</dbReference>
<keyword evidence="5" id="KW-0808">Transferase</keyword>
<organism evidence="17 18">
    <name type="scientific">Solirubrobacter pauli</name>
    <dbReference type="NCBI Taxonomy" id="166793"/>
    <lineage>
        <taxon>Bacteria</taxon>
        <taxon>Bacillati</taxon>
        <taxon>Actinomycetota</taxon>
        <taxon>Thermoleophilia</taxon>
        <taxon>Solirubrobacterales</taxon>
        <taxon>Solirubrobacteraceae</taxon>
        <taxon>Solirubrobacter</taxon>
    </lineage>
</organism>
<dbReference type="Gene3D" id="1.20.5.1930">
    <property type="match status" value="1"/>
</dbReference>
<evidence type="ECO:0000259" key="15">
    <source>
        <dbReference type="Pfam" id="PF07730"/>
    </source>
</evidence>
<keyword evidence="11" id="KW-0902">Two-component regulatory system</keyword>
<evidence type="ECO:0000256" key="11">
    <source>
        <dbReference type="ARBA" id="ARBA00023012"/>
    </source>
</evidence>
<evidence type="ECO:0000256" key="10">
    <source>
        <dbReference type="ARBA" id="ARBA00022989"/>
    </source>
</evidence>
<dbReference type="Proteomes" id="UP000278962">
    <property type="component" value="Unassembled WGS sequence"/>
</dbReference>
<evidence type="ECO:0000256" key="5">
    <source>
        <dbReference type="ARBA" id="ARBA00022679"/>
    </source>
</evidence>
<evidence type="ECO:0000313" key="17">
    <source>
        <dbReference type="EMBL" id="RKQ92011.1"/>
    </source>
</evidence>
<dbReference type="AlphaFoldDB" id="A0A660LGX2"/>
<evidence type="ECO:0000256" key="7">
    <source>
        <dbReference type="ARBA" id="ARBA00022741"/>
    </source>
</evidence>
<comment type="subcellular location">
    <subcellularLocation>
        <location evidence="2">Membrane</location>
        <topology evidence="2">Multi-pass membrane protein</topology>
    </subcellularLocation>
</comment>
<reference evidence="17 18" key="1">
    <citation type="submission" date="2018-10" db="EMBL/GenBank/DDBJ databases">
        <title>Genomic Encyclopedia of Archaeal and Bacterial Type Strains, Phase II (KMG-II): from individual species to whole genera.</title>
        <authorList>
            <person name="Goeker M."/>
        </authorList>
    </citation>
    <scope>NUCLEOTIDE SEQUENCE [LARGE SCALE GENOMIC DNA]</scope>
    <source>
        <strain evidence="17 18">DSM 14954</strain>
    </source>
</reference>
<keyword evidence="18" id="KW-1185">Reference proteome</keyword>
<feature type="transmembrane region" description="Helical" evidence="13">
    <location>
        <begin position="78"/>
        <end position="98"/>
    </location>
</feature>
<feature type="transmembrane region" description="Helical" evidence="13">
    <location>
        <begin position="47"/>
        <end position="66"/>
    </location>
</feature>
<dbReference type="Gene3D" id="3.30.565.10">
    <property type="entry name" value="Histidine kinase-like ATPase, C-terminal domain"/>
    <property type="match status" value="1"/>
</dbReference>
<dbReference type="GO" id="GO:0016020">
    <property type="term" value="C:membrane"/>
    <property type="evidence" value="ECO:0007669"/>
    <property type="project" value="UniProtKB-SubCell"/>
</dbReference>
<evidence type="ECO:0000256" key="8">
    <source>
        <dbReference type="ARBA" id="ARBA00022777"/>
    </source>
</evidence>
<evidence type="ECO:0000259" key="16">
    <source>
        <dbReference type="Pfam" id="PF13493"/>
    </source>
</evidence>
<dbReference type="PANTHER" id="PTHR24421">
    <property type="entry name" value="NITRATE/NITRITE SENSOR PROTEIN NARX-RELATED"/>
    <property type="match status" value="1"/>
</dbReference>
<keyword evidence="12 13" id="KW-0472">Membrane</keyword>
<dbReference type="InterPro" id="IPR036890">
    <property type="entry name" value="HATPase_C_sf"/>
</dbReference>
<dbReference type="Gene3D" id="1.20.120.620">
    <property type="entry name" value="Backbone structure of the membrane domain of e. Coli histidine kinase receptor kdpd"/>
    <property type="match status" value="1"/>
</dbReference>
<feature type="domain" description="Histidine kinase/HSP90-like ATPase" evidence="14">
    <location>
        <begin position="236"/>
        <end position="320"/>
    </location>
</feature>
<evidence type="ECO:0000256" key="13">
    <source>
        <dbReference type="SAM" id="Phobius"/>
    </source>
</evidence>
<dbReference type="CDD" id="cd16917">
    <property type="entry name" value="HATPase_UhpB-NarQ-NarX-like"/>
    <property type="match status" value="1"/>
</dbReference>
<evidence type="ECO:0000313" key="18">
    <source>
        <dbReference type="Proteomes" id="UP000278962"/>
    </source>
</evidence>
<evidence type="ECO:0000256" key="4">
    <source>
        <dbReference type="ARBA" id="ARBA00022553"/>
    </source>
</evidence>
<evidence type="ECO:0000256" key="2">
    <source>
        <dbReference type="ARBA" id="ARBA00004141"/>
    </source>
</evidence>
<keyword evidence="6 13" id="KW-0812">Transmembrane</keyword>
<feature type="domain" description="Signal transduction histidine kinase subgroup 3 dimerisation and phosphoacceptor" evidence="15">
    <location>
        <begin position="132"/>
        <end position="199"/>
    </location>
</feature>
<dbReference type="OrthoDB" id="3217947at2"/>
<dbReference type="Pfam" id="PF07730">
    <property type="entry name" value="HisKA_3"/>
    <property type="match status" value="1"/>
</dbReference>
<gene>
    <name evidence="17" type="ORF">C8N24_1850</name>
</gene>
<evidence type="ECO:0000256" key="9">
    <source>
        <dbReference type="ARBA" id="ARBA00022840"/>
    </source>
</evidence>
<dbReference type="SUPFAM" id="SSF55874">
    <property type="entry name" value="ATPase domain of HSP90 chaperone/DNA topoisomerase II/histidine kinase"/>
    <property type="match status" value="1"/>
</dbReference>
<proteinExistence type="predicted"/>
<dbReference type="Pfam" id="PF13493">
    <property type="entry name" value="DUF4118"/>
    <property type="match status" value="1"/>
</dbReference>
<comment type="catalytic activity">
    <reaction evidence="1">
        <text>ATP + protein L-histidine = ADP + protein N-phospho-L-histidine.</text>
        <dbReference type="EC" id="2.7.13.3"/>
    </reaction>
</comment>
<dbReference type="EMBL" id="RBIL01000001">
    <property type="protein sequence ID" value="RKQ92011.1"/>
    <property type="molecule type" value="Genomic_DNA"/>
</dbReference>
<name>A0A660LGX2_9ACTN</name>
<accession>A0A660LGX2</accession>
<keyword evidence="7" id="KW-0547">Nucleotide-binding</keyword>
<dbReference type="GO" id="GO:0000155">
    <property type="term" value="F:phosphorelay sensor kinase activity"/>
    <property type="evidence" value="ECO:0007669"/>
    <property type="project" value="InterPro"/>
</dbReference>
<dbReference type="InterPro" id="IPR011712">
    <property type="entry name" value="Sig_transdc_His_kin_sub3_dim/P"/>
</dbReference>
<evidence type="ECO:0000256" key="3">
    <source>
        <dbReference type="ARBA" id="ARBA00012438"/>
    </source>
</evidence>
<sequence length="324" mass="34223">MALVLLAVAVVAAVTLVLYPISEIDPGVSSGVLYVLGVLVVTTTRGLRMGLFSAALSLFALDYFHTDPTGDLISGKSAGDLVAIFTVTLTAVVGAVIADTARRRAVESEERRVRLDEVRESRARVLAAADRERQRVVRDIHDGAQQRLVHTVVNLKLAVRQLDRDDPEAARPLVAEALQNAQAGTDELRELAHGIMPSVLTRGGLRAAVQTLTSRMPMPVVEDVTDERFPAEVESTAYFAVAEALTNVAKHAQAEEAYVTIAPADGVLRVEIRDDGVGGAFAGGSGLLGLEDRLAAAHGTLKVVSPPGDGTTISIELPVDAPTS</sequence>
<keyword evidence="9" id="KW-0067">ATP-binding</keyword>
<evidence type="ECO:0000256" key="12">
    <source>
        <dbReference type="ARBA" id="ARBA00023136"/>
    </source>
</evidence>
<dbReference type="GO" id="GO:0005524">
    <property type="term" value="F:ATP binding"/>
    <property type="evidence" value="ECO:0007669"/>
    <property type="project" value="UniProtKB-KW"/>
</dbReference>